<gene>
    <name evidence="7 10" type="primary">serS</name>
    <name evidence="10" type="ORF">KTN04_00315</name>
</gene>
<evidence type="ECO:0000259" key="9">
    <source>
        <dbReference type="PROSITE" id="PS50862"/>
    </source>
</evidence>
<evidence type="ECO:0000313" key="10">
    <source>
        <dbReference type="EMBL" id="MBV0931786.1"/>
    </source>
</evidence>
<comment type="catalytic activity">
    <reaction evidence="6 7">
        <text>tRNA(Ser) + L-serine + ATP = L-seryl-tRNA(Ser) + AMP + diphosphate + H(+)</text>
        <dbReference type="Rhea" id="RHEA:12292"/>
        <dbReference type="Rhea" id="RHEA-COMP:9669"/>
        <dbReference type="Rhea" id="RHEA-COMP:9703"/>
        <dbReference type="ChEBI" id="CHEBI:15378"/>
        <dbReference type="ChEBI" id="CHEBI:30616"/>
        <dbReference type="ChEBI" id="CHEBI:33019"/>
        <dbReference type="ChEBI" id="CHEBI:33384"/>
        <dbReference type="ChEBI" id="CHEBI:78442"/>
        <dbReference type="ChEBI" id="CHEBI:78533"/>
        <dbReference type="ChEBI" id="CHEBI:456215"/>
        <dbReference type="EC" id="6.1.1.11"/>
    </reaction>
</comment>
<comment type="pathway">
    <text evidence="7">Aminoacyl-tRNA biosynthesis; selenocysteinyl-tRNA(Sec) biosynthesis; L-seryl-tRNA(Sec) from L-serine and tRNA(Sec): step 1/1.</text>
</comment>
<keyword evidence="4 7" id="KW-0648">Protein biosynthesis</keyword>
<dbReference type="CDD" id="cd00770">
    <property type="entry name" value="SerRS_core"/>
    <property type="match status" value="1"/>
</dbReference>
<feature type="binding site" evidence="7">
    <location>
        <position position="286"/>
    </location>
    <ligand>
        <name>L-serine</name>
        <dbReference type="ChEBI" id="CHEBI:33384"/>
    </ligand>
</feature>
<protein>
    <recommendedName>
        <fullName evidence="7">Serine--tRNA ligase</fullName>
        <ecNumber evidence="7">6.1.1.11</ecNumber>
    </recommendedName>
    <alternativeName>
        <fullName evidence="7">Seryl-tRNA synthetase</fullName>
        <shortName evidence="7">SerRS</shortName>
    </alternativeName>
    <alternativeName>
        <fullName evidence="7">Seryl-tRNA(Ser/Sec) synthetase</fullName>
    </alternativeName>
</protein>
<evidence type="ECO:0000256" key="8">
    <source>
        <dbReference type="SAM" id="Coils"/>
    </source>
</evidence>
<keyword evidence="7" id="KW-0030">Aminoacyl-tRNA synthetase</keyword>
<dbReference type="EMBL" id="JAHQZT010000001">
    <property type="protein sequence ID" value="MBV0931786.1"/>
    <property type="molecule type" value="Genomic_DNA"/>
</dbReference>
<dbReference type="Proteomes" id="UP000755551">
    <property type="component" value="Unassembled WGS sequence"/>
</dbReference>
<name>A0ABS6M682_9GAMM</name>
<evidence type="ECO:0000256" key="6">
    <source>
        <dbReference type="ARBA" id="ARBA00048823"/>
    </source>
</evidence>
<organism evidence="10 11">
    <name type="scientific">Marinobacterium weihaiense</name>
    <dbReference type="NCBI Taxonomy" id="2851016"/>
    <lineage>
        <taxon>Bacteria</taxon>
        <taxon>Pseudomonadati</taxon>
        <taxon>Pseudomonadota</taxon>
        <taxon>Gammaproteobacteria</taxon>
        <taxon>Oceanospirillales</taxon>
        <taxon>Oceanospirillaceae</taxon>
        <taxon>Marinobacterium</taxon>
    </lineage>
</organism>
<dbReference type="InterPro" id="IPR015866">
    <property type="entry name" value="Ser-tRNA-synth_1_N"/>
</dbReference>
<dbReference type="Pfam" id="PF00587">
    <property type="entry name" value="tRNA-synt_2b"/>
    <property type="match status" value="1"/>
</dbReference>
<keyword evidence="7" id="KW-0067">ATP-binding</keyword>
<feature type="binding site" evidence="7">
    <location>
        <begin position="232"/>
        <end position="234"/>
    </location>
    <ligand>
        <name>L-serine</name>
        <dbReference type="ChEBI" id="CHEBI:33384"/>
    </ligand>
</feature>
<reference evidence="10 11" key="1">
    <citation type="submission" date="2021-06" db="EMBL/GenBank/DDBJ databases">
        <title>Bacterium isolated from marine sediment.</title>
        <authorList>
            <person name="Zhu K.-L."/>
            <person name="Du Z.-J."/>
            <person name="Liang Q.-Y."/>
        </authorList>
    </citation>
    <scope>NUCLEOTIDE SEQUENCE [LARGE SCALE GENOMIC DNA]</scope>
    <source>
        <strain evidence="10 11">A346</strain>
    </source>
</reference>
<dbReference type="PANTHER" id="PTHR43697">
    <property type="entry name" value="SERYL-TRNA SYNTHETASE"/>
    <property type="match status" value="1"/>
</dbReference>
<dbReference type="HAMAP" id="MF_00176">
    <property type="entry name" value="Ser_tRNA_synth_type1"/>
    <property type="match status" value="1"/>
</dbReference>
<dbReference type="InterPro" id="IPR002314">
    <property type="entry name" value="aa-tRNA-synt_IIb"/>
</dbReference>
<evidence type="ECO:0000256" key="2">
    <source>
        <dbReference type="ARBA" id="ARBA00010728"/>
    </source>
</evidence>
<dbReference type="InterPro" id="IPR033729">
    <property type="entry name" value="SerRS_core"/>
</dbReference>
<evidence type="ECO:0000256" key="1">
    <source>
        <dbReference type="ARBA" id="ARBA00004496"/>
    </source>
</evidence>
<dbReference type="Pfam" id="PF02403">
    <property type="entry name" value="Seryl_tRNA_N"/>
    <property type="match status" value="1"/>
</dbReference>
<keyword evidence="3 7" id="KW-0963">Cytoplasm</keyword>
<feature type="binding site" evidence="7">
    <location>
        <begin position="350"/>
        <end position="353"/>
    </location>
    <ligand>
        <name>ATP</name>
        <dbReference type="ChEBI" id="CHEBI:30616"/>
    </ligand>
</feature>
<feature type="domain" description="Aminoacyl-transfer RNA synthetases class-II family profile" evidence="9">
    <location>
        <begin position="138"/>
        <end position="411"/>
    </location>
</feature>
<proteinExistence type="inferred from homology"/>
<comment type="caution">
    <text evidence="7">Lacks conserved residue(s) required for the propagation of feature annotation.</text>
</comment>
<dbReference type="PROSITE" id="PS50862">
    <property type="entry name" value="AA_TRNA_LIGASE_II"/>
    <property type="match status" value="1"/>
</dbReference>
<dbReference type="EC" id="6.1.1.11" evidence="7"/>
<evidence type="ECO:0000256" key="5">
    <source>
        <dbReference type="ARBA" id="ARBA00047929"/>
    </source>
</evidence>
<comment type="similarity">
    <text evidence="2 7">Belongs to the class-II aminoacyl-tRNA synthetase family. Type-1 seryl-tRNA synthetase subfamily.</text>
</comment>
<dbReference type="InterPro" id="IPR002317">
    <property type="entry name" value="Ser-tRNA-ligase_type_1"/>
</dbReference>
<evidence type="ECO:0000256" key="4">
    <source>
        <dbReference type="ARBA" id="ARBA00022917"/>
    </source>
</evidence>
<dbReference type="PIRSF" id="PIRSF001529">
    <property type="entry name" value="Ser-tRNA-synth_IIa"/>
    <property type="match status" value="1"/>
</dbReference>
<feature type="binding site" evidence="7">
    <location>
        <position position="386"/>
    </location>
    <ligand>
        <name>L-serine</name>
        <dbReference type="ChEBI" id="CHEBI:33384"/>
    </ligand>
</feature>
<comment type="function">
    <text evidence="7">Catalyzes the attachment of serine to tRNA(Ser). Is also able to aminoacylate tRNA(Sec) with serine, to form the misacylated tRNA L-seryl-tRNA(Sec), which will be further converted into selenocysteinyl-tRNA(Sec).</text>
</comment>
<accession>A0ABS6M682</accession>
<evidence type="ECO:0000313" key="11">
    <source>
        <dbReference type="Proteomes" id="UP000755551"/>
    </source>
</evidence>
<sequence length="424" mass="47130">MLDPKYVRANPEEVANLLKKKGYEFPVEQFVELDNQRKAIQTETETLQNERNTRSKGIGKAKAAGEDIQPLLAEVQNLGDQLDAAKERLNDVQAQLDDLLLGVPNIPHDSVPEGADEDDNVEVRTWGTPAAFDFEPLDHVALGEKNGELDFETAAKLTGSRFAVMKGKMARLHRALTQLMLDTHIGEHGYEEIYVPYMVNADSLQGTGQLPKFEEDLFRIPFGERDYYLIPTAEVPVTNTVRDEIVDAANLPLQYTCHTPCFRSEAGASGRDTRGMIRQHQFDKVELVHVVEPSKSWDALEALTGHAEAILQKLELPYRVVALCGGDLGFSAAKTYDIEVWLPGQGKFREISSCSNMGDFQARRMKARWRNPETGKPELVHTLNGSGLAVGRTLVAVLENYQTADGKVRVPEALQPYMGGVTEL</sequence>
<keyword evidence="8" id="KW-0175">Coiled coil</keyword>
<comment type="domain">
    <text evidence="7">Consists of two distinct domains, a catalytic core and a N-terminal extension that is involved in tRNA binding.</text>
</comment>
<dbReference type="RefSeq" id="WP_217333216.1">
    <property type="nucleotide sequence ID" value="NZ_JAHQZT010000001.1"/>
</dbReference>
<keyword evidence="7 10" id="KW-0436">Ligase</keyword>
<dbReference type="PANTHER" id="PTHR43697:SF1">
    <property type="entry name" value="SERINE--TRNA LIGASE"/>
    <property type="match status" value="1"/>
</dbReference>
<feature type="coiled-coil region" evidence="8">
    <location>
        <begin position="30"/>
        <end position="102"/>
    </location>
</feature>
<evidence type="ECO:0000256" key="3">
    <source>
        <dbReference type="ARBA" id="ARBA00022490"/>
    </source>
</evidence>
<feature type="binding site" evidence="7">
    <location>
        <begin position="263"/>
        <end position="265"/>
    </location>
    <ligand>
        <name>ATP</name>
        <dbReference type="ChEBI" id="CHEBI:30616"/>
    </ligand>
</feature>
<evidence type="ECO:0000256" key="7">
    <source>
        <dbReference type="HAMAP-Rule" id="MF_00176"/>
    </source>
</evidence>
<comment type="subunit">
    <text evidence="7">Homodimer. The tRNA molecule binds across the dimer.</text>
</comment>
<keyword evidence="7" id="KW-0547">Nucleotide-binding</keyword>
<comment type="caution">
    <text evidence="10">The sequence shown here is derived from an EMBL/GenBank/DDBJ whole genome shotgun (WGS) entry which is preliminary data.</text>
</comment>
<dbReference type="NCBIfam" id="TIGR00414">
    <property type="entry name" value="serS"/>
    <property type="match status" value="1"/>
</dbReference>
<dbReference type="InterPro" id="IPR006195">
    <property type="entry name" value="aa-tRNA-synth_II"/>
</dbReference>
<dbReference type="GO" id="GO:0004828">
    <property type="term" value="F:serine-tRNA ligase activity"/>
    <property type="evidence" value="ECO:0007669"/>
    <property type="project" value="UniProtKB-EC"/>
</dbReference>
<comment type="catalytic activity">
    <reaction evidence="5 7">
        <text>tRNA(Sec) + L-serine + ATP = L-seryl-tRNA(Sec) + AMP + diphosphate + H(+)</text>
        <dbReference type="Rhea" id="RHEA:42580"/>
        <dbReference type="Rhea" id="RHEA-COMP:9742"/>
        <dbReference type="Rhea" id="RHEA-COMP:10128"/>
        <dbReference type="ChEBI" id="CHEBI:15378"/>
        <dbReference type="ChEBI" id="CHEBI:30616"/>
        <dbReference type="ChEBI" id="CHEBI:33019"/>
        <dbReference type="ChEBI" id="CHEBI:33384"/>
        <dbReference type="ChEBI" id="CHEBI:78442"/>
        <dbReference type="ChEBI" id="CHEBI:78533"/>
        <dbReference type="ChEBI" id="CHEBI:456215"/>
        <dbReference type="EC" id="6.1.1.11"/>
    </reaction>
</comment>
<comment type="subcellular location">
    <subcellularLocation>
        <location evidence="1 7">Cytoplasm</location>
    </subcellularLocation>
</comment>
<keyword evidence="11" id="KW-1185">Reference proteome</keyword>